<feature type="repeat" description="TPR" evidence="10">
    <location>
        <begin position="442"/>
        <end position="475"/>
    </location>
</feature>
<name>A0A9W8CMF3_9FUNG</name>
<dbReference type="GO" id="GO:0005741">
    <property type="term" value="C:mitochondrial outer membrane"/>
    <property type="evidence" value="ECO:0007669"/>
    <property type="project" value="UniProtKB-SubCell"/>
</dbReference>
<evidence type="ECO:0000256" key="3">
    <source>
        <dbReference type="ARBA" id="ARBA00022737"/>
    </source>
</evidence>
<dbReference type="InterPro" id="IPR011990">
    <property type="entry name" value="TPR-like_helical_dom_sf"/>
</dbReference>
<dbReference type="InterPro" id="IPR013105">
    <property type="entry name" value="TPR_2"/>
</dbReference>
<dbReference type="Pfam" id="PF07719">
    <property type="entry name" value="TPR_2"/>
    <property type="match status" value="1"/>
</dbReference>
<evidence type="ECO:0000313" key="14">
    <source>
        <dbReference type="Proteomes" id="UP001145021"/>
    </source>
</evidence>
<evidence type="ECO:0000256" key="10">
    <source>
        <dbReference type="PROSITE-ProRule" id="PRU00339"/>
    </source>
</evidence>
<sequence length="613" mass="68809">MSEGAAVDKSAQKSGTILEKLNLSERSWKFYAAASIPPIVVAGLALWYYSSRGNESAKKDDKKKRQRKARKAKKTAKTSESDADVESKDAAGEEVSEKTTSAATVEEGDEENPESMTGAQIAALDKDTKKKIAQSLKSRGNKFFQAKRYSKAIELYTQALRFDEDPVFYSNRAACYAADNNYPLVIEDCSSALKLEPRYVKALMRRAQAYESTERFRESLYDFTTACILEDFNNNVAASGAERVLKNLAELEARERISKRKPRLPSKSFITGYLNSFRSCGDRAVASEGEQISRADELYNDALDFIATQDYARAFEAIEAAVEVAENVEEAQGTGTQRSDDIYSLRGTFNFLRSNLDQASADFEKALEINSSHVRTYLRKANLFTEKKEIETVTKLLDTADSVDNDNAEVYFQRGQLRFLKQEFVKAADDYERAASLDPDFVYPRIQLGVVQFKLGKMQDAMKTFEEAMARFPTRSDLYNYYGEVLAEQGGSESAINAFERAIELDRNNPLPYVNQAIATFQTTNNADKALTLIRDALRVDSECELAVAALSQIYLQLGMIEESLSMLRRAVDLAKSEEEMVSAITFRETTAAQFRFMSEHPELISKMMGSMQ</sequence>
<evidence type="ECO:0000256" key="4">
    <source>
        <dbReference type="ARBA" id="ARBA00022787"/>
    </source>
</evidence>
<evidence type="ECO:0000256" key="2">
    <source>
        <dbReference type="ARBA" id="ARBA00022692"/>
    </source>
</evidence>
<comment type="subcellular location">
    <subcellularLocation>
        <location evidence="1">Mitochondrion outer membrane</location>
        <topology evidence="1">Single-pass membrane protein</topology>
    </subcellularLocation>
</comment>
<dbReference type="Pfam" id="PF13432">
    <property type="entry name" value="TPR_16"/>
    <property type="match status" value="1"/>
</dbReference>
<feature type="repeat" description="TPR" evidence="10">
    <location>
        <begin position="408"/>
        <end position="441"/>
    </location>
</feature>
<feature type="compositionally biased region" description="Basic residues" evidence="11">
    <location>
        <begin position="61"/>
        <end position="76"/>
    </location>
</feature>
<proteinExistence type="inferred from homology"/>
<feature type="repeat" description="TPR" evidence="10">
    <location>
        <begin position="133"/>
        <end position="166"/>
    </location>
</feature>
<reference evidence="13" key="1">
    <citation type="submission" date="2022-07" db="EMBL/GenBank/DDBJ databases">
        <title>Phylogenomic reconstructions and comparative analyses of Kickxellomycotina fungi.</title>
        <authorList>
            <person name="Reynolds N.K."/>
            <person name="Stajich J.E."/>
            <person name="Barry K."/>
            <person name="Grigoriev I.V."/>
            <person name="Crous P."/>
            <person name="Smith M.E."/>
        </authorList>
    </citation>
    <scope>NUCLEOTIDE SEQUENCE</scope>
    <source>
        <strain evidence="13">NBRC 105413</strain>
    </source>
</reference>
<dbReference type="PROSITE" id="PS50005">
    <property type="entry name" value="TPR"/>
    <property type="match status" value="5"/>
</dbReference>
<keyword evidence="6 12" id="KW-1133">Transmembrane helix</keyword>
<dbReference type="Proteomes" id="UP001145021">
    <property type="component" value="Unassembled WGS sequence"/>
</dbReference>
<keyword evidence="14" id="KW-1185">Reference proteome</keyword>
<feature type="compositionally biased region" description="Basic and acidic residues" evidence="11">
    <location>
        <begin position="77"/>
        <end position="97"/>
    </location>
</feature>
<evidence type="ECO:0000256" key="7">
    <source>
        <dbReference type="ARBA" id="ARBA00023128"/>
    </source>
</evidence>
<dbReference type="GO" id="GO:0008320">
    <property type="term" value="F:protein transmembrane transporter activity"/>
    <property type="evidence" value="ECO:0007669"/>
    <property type="project" value="TreeGrafter"/>
</dbReference>
<dbReference type="Pfam" id="PF13181">
    <property type="entry name" value="TPR_8"/>
    <property type="match status" value="1"/>
</dbReference>
<gene>
    <name evidence="13" type="primary">TOM70</name>
    <name evidence="13" type="ORF">LPJ64_000375</name>
</gene>
<evidence type="ECO:0000313" key="13">
    <source>
        <dbReference type="EMBL" id="KAJ1648322.1"/>
    </source>
</evidence>
<evidence type="ECO:0000256" key="9">
    <source>
        <dbReference type="ARBA" id="ARBA00038030"/>
    </source>
</evidence>
<feature type="region of interest" description="Disordered" evidence="11">
    <location>
        <begin position="53"/>
        <end position="117"/>
    </location>
</feature>
<comment type="similarity">
    <text evidence="9">Belongs to the Tom70 family.</text>
</comment>
<dbReference type="AlphaFoldDB" id="A0A9W8CMF3"/>
<evidence type="ECO:0000256" key="1">
    <source>
        <dbReference type="ARBA" id="ARBA00004572"/>
    </source>
</evidence>
<accession>A0A9W8CMF3</accession>
<feature type="transmembrane region" description="Helical" evidence="12">
    <location>
        <begin position="30"/>
        <end position="49"/>
    </location>
</feature>
<keyword evidence="7" id="KW-0496">Mitochondrion</keyword>
<dbReference type="GO" id="GO:0030150">
    <property type="term" value="P:protein import into mitochondrial matrix"/>
    <property type="evidence" value="ECO:0007669"/>
    <property type="project" value="TreeGrafter"/>
</dbReference>
<evidence type="ECO:0000256" key="8">
    <source>
        <dbReference type="ARBA" id="ARBA00023136"/>
    </source>
</evidence>
<keyword evidence="5 10" id="KW-0802">TPR repeat</keyword>
<keyword evidence="3" id="KW-0677">Repeat</keyword>
<protein>
    <submittedName>
        <fullName evidence="13">TOM (Translocase of outer membrane) complex component</fullName>
    </submittedName>
</protein>
<keyword evidence="4" id="KW-1000">Mitochondrion outer membrane</keyword>
<keyword evidence="2 12" id="KW-0812">Transmembrane</keyword>
<evidence type="ECO:0000256" key="12">
    <source>
        <dbReference type="SAM" id="Phobius"/>
    </source>
</evidence>
<comment type="caution">
    <text evidence="13">The sequence shown here is derived from an EMBL/GenBank/DDBJ whole genome shotgun (WGS) entry which is preliminary data.</text>
</comment>
<feature type="repeat" description="TPR" evidence="10">
    <location>
        <begin position="476"/>
        <end position="509"/>
    </location>
</feature>
<dbReference type="GO" id="GO:0045039">
    <property type="term" value="P:protein insertion into mitochondrial inner membrane"/>
    <property type="evidence" value="ECO:0007669"/>
    <property type="project" value="TreeGrafter"/>
</dbReference>
<feature type="repeat" description="TPR" evidence="10">
    <location>
        <begin position="340"/>
        <end position="373"/>
    </location>
</feature>
<dbReference type="SUPFAM" id="SSF48452">
    <property type="entry name" value="TPR-like"/>
    <property type="match status" value="2"/>
</dbReference>
<evidence type="ECO:0000256" key="5">
    <source>
        <dbReference type="ARBA" id="ARBA00022803"/>
    </source>
</evidence>
<evidence type="ECO:0000256" key="11">
    <source>
        <dbReference type="SAM" id="MobiDB-lite"/>
    </source>
</evidence>
<evidence type="ECO:0000256" key="6">
    <source>
        <dbReference type="ARBA" id="ARBA00022989"/>
    </source>
</evidence>
<organism evidence="13 14">
    <name type="scientific">Coemansia asiatica</name>
    <dbReference type="NCBI Taxonomy" id="1052880"/>
    <lineage>
        <taxon>Eukaryota</taxon>
        <taxon>Fungi</taxon>
        <taxon>Fungi incertae sedis</taxon>
        <taxon>Zoopagomycota</taxon>
        <taxon>Kickxellomycotina</taxon>
        <taxon>Kickxellomycetes</taxon>
        <taxon>Kickxellales</taxon>
        <taxon>Kickxellaceae</taxon>
        <taxon>Coemansia</taxon>
    </lineage>
</organism>
<dbReference type="EMBL" id="JANBOH010000007">
    <property type="protein sequence ID" value="KAJ1648322.1"/>
    <property type="molecule type" value="Genomic_DNA"/>
</dbReference>
<dbReference type="InterPro" id="IPR019734">
    <property type="entry name" value="TPR_rpt"/>
</dbReference>
<dbReference type="PANTHER" id="PTHR46208">
    <property type="entry name" value="MITOCHONDRIAL IMPORT RECEPTOR SUBUNIT TOM70"/>
    <property type="match status" value="1"/>
</dbReference>
<dbReference type="Gene3D" id="1.25.40.10">
    <property type="entry name" value="Tetratricopeptide repeat domain"/>
    <property type="match status" value="2"/>
</dbReference>
<dbReference type="SMART" id="SM00028">
    <property type="entry name" value="TPR"/>
    <property type="match status" value="9"/>
</dbReference>
<dbReference type="GO" id="GO:0030943">
    <property type="term" value="F:mitochondrion targeting sequence binding"/>
    <property type="evidence" value="ECO:0007669"/>
    <property type="project" value="TreeGrafter"/>
</dbReference>
<keyword evidence="8 12" id="KW-0472">Membrane</keyword>
<dbReference type="PANTHER" id="PTHR46208:SF1">
    <property type="entry name" value="MITOCHONDRIAL IMPORT RECEPTOR SUBUNIT TOM70"/>
    <property type="match status" value="1"/>
</dbReference>